<dbReference type="GO" id="GO:0043709">
    <property type="term" value="P:cell adhesion involved in single-species biofilm formation"/>
    <property type="evidence" value="ECO:0007669"/>
    <property type="project" value="TreeGrafter"/>
</dbReference>
<comment type="caution">
    <text evidence="3">The sequence shown here is derived from an EMBL/GenBank/DDBJ whole genome shotgun (WGS) entry which is preliminary data.</text>
</comment>
<dbReference type="InterPro" id="IPR029016">
    <property type="entry name" value="GAF-like_dom_sf"/>
</dbReference>
<dbReference type="InterPro" id="IPR000160">
    <property type="entry name" value="GGDEF_dom"/>
</dbReference>
<protein>
    <recommendedName>
        <fullName evidence="2">GGDEF domain-containing protein</fullName>
    </recommendedName>
</protein>
<evidence type="ECO:0000313" key="4">
    <source>
        <dbReference type="Proteomes" id="UP000231019"/>
    </source>
</evidence>
<organism evidence="3 4">
    <name type="scientific">bacterium (Candidatus Blackallbacteria) CG17_big_fil_post_rev_8_21_14_2_50_48_46</name>
    <dbReference type="NCBI Taxonomy" id="2014261"/>
    <lineage>
        <taxon>Bacteria</taxon>
        <taxon>Candidatus Blackallbacteria</taxon>
    </lineage>
</organism>
<dbReference type="PANTHER" id="PTHR45138">
    <property type="entry name" value="REGULATORY COMPONENTS OF SENSORY TRANSDUCTION SYSTEM"/>
    <property type="match status" value="1"/>
</dbReference>
<dbReference type="InterPro" id="IPR043128">
    <property type="entry name" value="Rev_trsase/Diguanyl_cyclase"/>
</dbReference>
<feature type="compositionally biased region" description="Basic and acidic residues" evidence="1">
    <location>
        <begin position="69"/>
        <end position="88"/>
    </location>
</feature>
<dbReference type="InterPro" id="IPR050469">
    <property type="entry name" value="Diguanylate_Cyclase"/>
</dbReference>
<dbReference type="GO" id="GO:0052621">
    <property type="term" value="F:diguanylate cyclase activity"/>
    <property type="evidence" value="ECO:0007669"/>
    <property type="project" value="TreeGrafter"/>
</dbReference>
<accession>A0A2M7G1H2</accession>
<proteinExistence type="predicted"/>
<dbReference type="InterPro" id="IPR029787">
    <property type="entry name" value="Nucleotide_cyclase"/>
</dbReference>
<evidence type="ECO:0000313" key="3">
    <source>
        <dbReference type="EMBL" id="PIW15586.1"/>
    </source>
</evidence>
<evidence type="ECO:0000256" key="1">
    <source>
        <dbReference type="SAM" id="MobiDB-lite"/>
    </source>
</evidence>
<dbReference type="Proteomes" id="UP000231019">
    <property type="component" value="Unassembled WGS sequence"/>
</dbReference>
<gene>
    <name evidence="3" type="ORF">COW36_16690</name>
</gene>
<dbReference type="Gene3D" id="3.30.450.40">
    <property type="match status" value="1"/>
</dbReference>
<feature type="region of interest" description="Disordered" evidence="1">
    <location>
        <begin position="105"/>
        <end position="153"/>
    </location>
</feature>
<dbReference type="SUPFAM" id="SSF55073">
    <property type="entry name" value="Nucleotide cyclase"/>
    <property type="match status" value="1"/>
</dbReference>
<dbReference type="PANTHER" id="PTHR45138:SF9">
    <property type="entry name" value="DIGUANYLATE CYCLASE DGCM-RELATED"/>
    <property type="match status" value="1"/>
</dbReference>
<sequence>MFDISPEPEQDLTSLFTRNTIQRKTEKKEKPANAAIQLPGQPGVSPAVKQFMKARSEINLGLKNIYERRQTPLEERRDAEPMPEREPGDDNLLSFSQLFERNKVLPRTASGKPKRPLLPLDSEEKSTPFSILPPEKNTGAENQGEQWVNPRPDNPQDLSFNDLYYKYRKLQLHYSVCQILLKVGLALNAQLQEICNLIVEKFSLWQCHIFLIEEGKEESLSCAASVSKKHMEFLQHSPSWAVKVGSQSQLGQVMSERRDILTGHEMYNRYSLPISHQQEMMGIIDIYHAPSHLLTVEEQVTLKTVAAQLSSYLEEYRKHERAQQMAITDGLTHLYNHRYFQQRFEEELRLAHQKDQWISLILVDIDFFKQINDVHGHLQGDKVLQQVAAVIRKTLRTGDIAARYGGEEFAVLLLNTPLEIAEQVAARLRESIESEEIKGSFESPLKVTASLGVGGVLAPELGQREQIIAAADEVLYVAKENGRNQVRVAPALVSREKEKPAPVLAESPNFRWLEFFRKQEELIKQEWETQTKNYAVPEVTNAVWRMKPVLSEVLTALSDLLDKRVSPEEFKQRELLPARLTREIQEGSAEFSLISFEMAVILLQEALKHAVSMAHFSTAESHEVSAVIDQLADRLNASLLQLFRQPPARS</sequence>
<dbReference type="SMART" id="SM00267">
    <property type="entry name" value="GGDEF"/>
    <property type="match status" value="1"/>
</dbReference>
<dbReference type="AlphaFoldDB" id="A0A2M7G1H2"/>
<dbReference type="Gene3D" id="3.30.70.270">
    <property type="match status" value="1"/>
</dbReference>
<feature type="region of interest" description="Disordered" evidence="1">
    <location>
        <begin position="23"/>
        <end position="45"/>
    </location>
</feature>
<dbReference type="CDD" id="cd01949">
    <property type="entry name" value="GGDEF"/>
    <property type="match status" value="1"/>
</dbReference>
<feature type="domain" description="GGDEF" evidence="2">
    <location>
        <begin position="356"/>
        <end position="491"/>
    </location>
</feature>
<dbReference type="SUPFAM" id="SSF55781">
    <property type="entry name" value="GAF domain-like"/>
    <property type="match status" value="1"/>
</dbReference>
<dbReference type="EMBL" id="PFFQ01000050">
    <property type="protein sequence ID" value="PIW15586.1"/>
    <property type="molecule type" value="Genomic_DNA"/>
</dbReference>
<dbReference type="GO" id="GO:0005886">
    <property type="term" value="C:plasma membrane"/>
    <property type="evidence" value="ECO:0007669"/>
    <property type="project" value="TreeGrafter"/>
</dbReference>
<evidence type="ECO:0000259" key="2">
    <source>
        <dbReference type="PROSITE" id="PS50887"/>
    </source>
</evidence>
<name>A0A2M7G1H2_9BACT</name>
<dbReference type="NCBIfam" id="TIGR00254">
    <property type="entry name" value="GGDEF"/>
    <property type="match status" value="1"/>
</dbReference>
<dbReference type="Pfam" id="PF00990">
    <property type="entry name" value="GGDEF"/>
    <property type="match status" value="1"/>
</dbReference>
<dbReference type="PROSITE" id="PS50887">
    <property type="entry name" value="GGDEF"/>
    <property type="match status" value="1"/>
</dbReference>
<dbReference type="GO" id="GO:1902201">
    <property type="term" value="P:negative regulation of bacterial-type flagellum-dependent cell motility"/>
    <property type="evidence" value="ECO:0007669"/>
    <property type="project" value="TreeGrafter"/>
</dbReference>
<dbReference type="FunFam" id="3.30.70.270:FF:000001">
    <property type="entry name" value="Diguanylate cyclase domain protein"/>
    <property type="match status" value="1"/>
</dbReference>
<feature type="region of interest" description="Disordered" evidence="1">
    <location>
        <begin position="69"/>
        <end position="91"/>
    </location>
</feature>
<reference evidence="3 4" key="1">
    <citation type="submission" date="2017-09" db="EMBL/GenBank/DDBJ databases">
        <title>Depth-based differentiation of microbial function through sediment-hosted aquifers and enrichment of novel symbionts in the deep terrestrial subsurface.</title>
        <authorList>
            <person name="Probst A.J."/>
            <person name="Ladd B."/>
            <person name="Jarett J.K."/>
            <person name="Geller-Mcgrath D.E."/>
            <person name="Sieber C.M."/>
            <person name="Emerson J.B."/>
            <person name="Anantharaman K."/>
            <person name="Thomas B.C."/>
            <person name="Malmstrom R."/>
            <person name="Stieglmeier M."/>
            <person name="Klingl A."/>
            <person name="Woyke T."/>
            <person name="Ryan C.M."/>
            <person name="Banfield J.F."/>
        </authorList>
    </citation>
    <scope>NUCLEOTIDE SEQUENCE [LARGE SCALE GENOMIC DNA]</scope>
    <source>
        <strain evidence="3">CG17_big_fil_post_rev_8_21_14_2_50_48_46</strain>
    </source>
</reference>